<gene>
    <name evidence="2" type="ORF">HMPREF9420_2457</name>
</gene>
<name>E6MSI9_9BACT</name>
<evidence type="ECO:0000313" key="3">
    <source>
        <dbReference type="Proteomes" id="UP000003874"/>
    </source>
</evidence>
<dbReference type="AlphaFoldDB" id="E6MSI9"/>
<evidence type="ECO:0000313" key="2">
    <source>
        <dbReference type="EMBL" id="EFV03381.1"/>
    </source>
</evidence>
<feature type="compositionally biased region" description="Basic and acidic residues" evidence="1">
    <location>
        <begin position="10"/>
        <end position="25"/>
    </location>
</feature>
<sequence length="39" mass="4664">MKSYILPTAEKQEDHEKSFSPIRDKQKRIKGDFFHKTKA</sequence>
<dbReference type="HOGENOM" id="CLU_3314854_0_0_10"/>
<feature type="region of interest" description="Disordered" evidence="1">
    <location>
        <begin position="1"/>
        <end position="25"/>
    </location>
</feature>
<proteinExistence type="predicted"/>
<dbReference type="Proteomes" id="UP000003874">
    <property type="component" value="Unassembled WGS sequence"/>
</dbReference>
<dbReference type="EMBL" id="AEQO01000191">
    <property type="protein sequence ID" value="EFV03381.1"/>
    <property type="molecule type" value="Genomic_DNA"/>
</dbReference>
<comment type="caution">
    <text evidence="2">The sequence shown here is derived from an EMBL/GenBank/DDBJ whole genome shotgun (WGS) entry which is preliminary data.</text>
</comment>
<keyword evidence="3" id="KW-1185">Reference proteome</keyword>
<reference evidence="2 3" key="1">
    <citation type="submission" date="2010-12" db="EMBL/GenBank/DDBJ databases">
        <authorList>
            <person name="Muzny D."/>
            <person name="Qin X."/>
            <person name="Deng J."/>
            <person name="Jiang H."/>
            <person name="Liu Y."/>
            <person name="Qu J."/>
            <person name="Song X.-Z."/>
            <person name="Zhang L."/>
            <person name="Thornton R."/>
            <person name="Coyle M."/>
            <person name="Francisco L."/>
            <person name="Jackson L."/>
            <person name="Javaid M."/>
            <person name="Korchina V."/>
            <person name="Kovar C."/>
            <person name="Mata R."/>
            <person name="Mathew T."/>
            <person name="Ngo R."/>
            <person name="Nguyen L."/>
            <person name="Nguyen N."/>
            <person name="Okwuonu G."/>
            <person name="Ongeri F."/>
            <person name="Pham C."/>
            <person name="Simmons D."/>
            <person name="Wilczek-Boney K."/>
            <person name="Hale W."/>
            <person name="Jakkamsetti A."/>
            <person name="Pham P."/>
            <person name="Ruth R."/>
            <person name="San Lucas F."/>
            <person name="Warren J."/>
            <person name="Zhang J."/>
            <person name="Zhao Z."/>
            <person name="Zhou C."/>
            <person name="Zhu D."/>
            <person name="Lee S."/>
            <person name="Bess C."/>
            <person name="Blankenburg K."/>
            <person name="Forbes L."/>
            <person name="Fu Q."/>
            <person name="Gubbala S."/>
            <person name="Hirani K."/>
            <person name="Jayaseelan J.C."/>
            <person name="Lara F."/>
            <person name="Munidasa M."/>
            <person name="Palculict T."/>
            <person name="Patil S."/>
            <person name="Pu L.-L."/>
            <person name="Saada N."/>
            <person name="Tang L."/>
            <person name="Weissenberger G."/>
            <person name="Zhu Y."/>
            <person name="Hemphill L."/>
            <person name="Shang Y."/>
            <person name="Youmans B."/>
            <person name="Ayvaz T."/>
            <person name="Ross M."/>
            <person name="Santibanez J."/>
            <person name="Aqrawi P."/>
            <person name="Gross S."/>
            <person name="Joshi V."/>
            <person name="Fowler G."/>
            <person name="Nazareth L."/>
            <person name="Reid J."/>
            <person name="Worley K."/>
            <person name="Petrosino J."/>
            <person name="Highlander S."/>
            <person name="Gibbs R."/>
        </authorList>
    </citation>
    <scope>NUCLEOTIDE SEQUENCE [LARGE SCALE GENOMIC DNA]</scope>
    <source>
        <strain evidence="2 3">DSM 15606</strain>
    </source>
</reference>
<accession>E6MSI9</accession>
<protein>
    <submittedName>
        <fullName evidence="2">Uncharacterized protein</fullName>
    </submittedName>
</protein>
<organism evidence="2 3">
    <name type="scientific">Segatella salivae DSM 15606</name>
    <dbReference type="NCBI Taxonomy" id="888832"/>
    <lineage>
        <taxon>Bacteria</taxon>
        <taxon>Pseudomonadati</taxon>
        <taxon>Bacteroidota</taxon>
        <taxon>Bacteroidia</taxon>
        <taxon>Bacteroidales</taxon>
        <taxon>Prevotellaceae</taxon>
        <taxon>Segatella</taxon>
    </lineage>
</organism>
<evidence type="ECO:0000256" key="1">
    <source>
        <dbReference type="SAM" id="MobiDB-lite"/>
    </source>
</evidence>